<feature type="transmembrane region" description="Helical" evidence="2">
    <location>
        <begin position="543"/>
        <end position="568"/>
    </location>
</feature>
<dbReference type="EMBL" id="ML996250">
    <property type="protein sequence ID" value="KAF2729273.1"/>
    <property type="molecule type" value="Genomic_DNA"/>
</dbReference>
<feature type="compositionally biased region" description="Basic and acidic residues" evidence="1">
    <location>
        <begin position="645"/>
        <end position="654"/>
    </location>
</feature>
<evidence type="ECO:0000313" key="4">
    <source>
        <dbReference type="Proteomes" id="UP000799444"/>
    </source>
</evidence>
<protein>
    <submittedName>
        <fullName evidence="3">Uncharacterized protein</fullName>
    </submittedName>
</protein>
<proteinExistence type="predicted"/>
<accession>A0A9P4QKZ5</accession>
<reference evidence="3" key="1">
    <citation type="journal article" date="2020" name="Stud. Mycol.">
        <title>101 Dothideomycetes genomes: a test case for predicting lifestyles and emergence of pathogens.</title>
        <authorList>
            <person name="Haridas S."/>
            <person name="Albert R."/>
            <person name="Binder M."/>
            <person name="Bloem J."/>
            <person name="Labutti K."/>
            <person name="Salamov A."/>
            <person name="Andreopoulos B."/>
            <person name="Baker S."/>
            <person name="Barry K."/>
            <person name="Bills G."/>
            <person name="Bluhm B."/>
            <person name="Cannon C."/>
            <person name="Castanera R."/>
            <person name="Culley D."/>
            <person name="Daum C."/>
            <person name="Ezra D."/>
            <person name="Gonzalez J."/>
            <person name="Henrissat B."/>
            <person name="Kuo A."/>
            <person name="Liang C."/>
            <person name="Lipzen A."/>
            <person name="Lutzoni F."/>
            <person name="Magnuson J."/>
            <person name="Mondo S."/>
            <person name="Nolan M."/>
            <person name="Ohm R."/>
            <person name="Pangilinan J."/>
            <person name="Park H.-J."/>
            <person name="Ramirez L."/>
            <person name="Alfaro M."/>
            <person name="Sun H."/>
            <person name="Tritt A."/>
            <person name="Yoshinaga Y."/>
            <person name="Zwiers L.-H."/>
            <person name="Turgeon B."/>
            <person name="Goodwin S."/>
            <person name="Spatafora J."/>
            <person name="Crous P."/>
            <person name="Grigoriev I."/>
        </authorList>
    </citation>
    <scope>NUCLEOTIDE SEQUENCE</scope>
    <source>
        <strain evidence="3">CBS 125425</strain>
    </source>
</reference>
<evidence type="ECO:0000313" key="3">
    <source>
        <dbReference type="EMBL" id="KAF2729273.1"/>
    </source>
</evidence>
<comment type="caution">
    <text evidence="3">The sequence shown here is derived from an EMBL/GenBank/DDBJ whole genome shotgun (WGS) entry which is preliminary data.</text>
</comment>
<keyword evidence="2" id="KW-0472">Membrane</keyword>
<keyword evidence="4" id="KW-1185">Reference proteome</keyword>
<dbReference type="OrthoDB" id="3540210at2759"/>
<organism evidence="3 4">
    <name type="scientific">Polyplosphaeria fusca</name>
    <dbReference type="NCBI Taxonomy" id="682080"/>
    <lineage>
        <taxon>Eukaryota</taxon>
        <taxon>Fungi</taxon>
        <taxon>Dikarya</taxon>
        <taxon>Ascomycota</taxon>
        <taxon>Pezizomycotina</taxon>
        <taxon>Dothideomycetes</taxon>
        <taxon>Pleosporomycetidae</taxon>
        <taxon>Pleosporales</taxon>
        <taxon>Tetraplosphaeriaceae</taxon>
        <taxon>Polyplosphaeria</taxon>
    </lineage>
</organism>
<keyword evidence="2" id="KW-1133">Transmembrane helix</keyword>
<feature type="transmembrane region" description="Helical" evidence="2">
    <location>
        <begin position="116"/>
        <end position="139"/>
    </location>
</feature>
<evidence type="ECO:0000256" key="2">
    <source>
        <dbReference type="SAM" id="Phobius"/>
    </source>
</evidence>
<feature type="region of interest" description="Disordered" evidence="1">
    <location>
        <begin position="645"/>
        <end position="674"/>
    </location>
</feature>
<name>A0A9P4QKZ5_9PLEO</name>
<feature type="transmembrane region" description="Helical" evidence="2">
    <location>
        <begin position="39"/>
        <end position="58"/>
    </location>
</feature>
<sequence>MSVTVAQTVANNGVVLGYWKNWSHGTVEGATLTLTKSNGAFLTAAMAVFVTYVGSRFWRIACFAAHRWQSSSHPQNAIYHQRQALLRNSDSPDGFLIETFWMMWSWRRRTKSIGTLTRLLSLFAIALVLAVAFAVAGVFSSRISGAMGDEILIKSPNCGYLWWDTGFTVADTDDLINYSNRLTVEAAAYADKCYGTNAASPECPVYVKERIETTVIRNASCPFETGICILDDGNLIIDSGPINVHDELGLNVKPADRYTYRRLTSCAPLRTEGYSSQVNQLIGSIKYPFMNYFYGENLQTGDNFTYDYPLVRPSGMSKHAADYTLMALKNYALNYADFNPIRELNQSDTMADLVLLALSANDVVFEEAVKDPWYSATRSSGSDRSVEYLPDHPTAFVGCKVQHQWCDPNKHGDSACTALASFTGSATEAQSLFVNPAQNASFYALTWALNVAPSIETIIDRLGASALTSKYTLNTGTQGPLPENQWQNDIEHMHSTTLAALQRMTVEQATGPSDPSVQRFFIRPNNEEERQARCVQKVRSTNYTSFSVLGLGLTLGLGILIIITSFMLESLAMFIQKRRKADPYHRLEWSVNSTLQLQRLAHEALGFGTWSGGHGIIPLTERDEELAGVDCTDVEHPRLKAFRDSKVTEEKSGDAKLSGAVDHNEFATPPISPC</sequence>
<keyword evidence="2" id="KW-0812">Transmembrane</keyword>
<dbReference type="Proteomes" id="UP000799444">
    <property type="component" value="Unassembled WGS sequence"/>
</dbReference>
<dbReference type="AlphaFoldDB" id="A0A9P4QKZ5"/>
<gene>
    <name evidence="3" type="ORF">EJ04DRAFT_568779</name>
</gene>
<evidence type="ECO:0000256" key="1">
    <source>
        <dbReference type="SAM" id="MobiDB-lite"/>
    </source>
</evidence>